<dbReference type="Pfam" id="PF17678">
    <property type="entry name" value="Glyco_hydro_92N"/>
    <property type="match status" value="1"/>
</dbReference>
<accession>A0ABT7ENG5</accession>
<dbReference type="InterPro" id="IPR005887">
    <property type="entry name" value="GH92_a_mannosidase_put"/>
</dbReference>
<dbReference type="Gene3D" id="2.70.98.10">
    <property type="match status" value="1"/>
</dbReference>
<dbReference type="InterPro" id="IPR014718">
    <property type="entry name" value="GH-type_carb-bd"/>
</dbReference>
<dbReference type="InterPro" id="IPR008928">
    <property type="entry name" value="6-hairpin_glycosidase_sf"/>
</dbReference>
<dbReference type="InterPro" id="IPR012939">
    <property type="entry name" value="Glyco_hydro_92"/>
</dbReference>
<dbReference type="EC" id="3.2.1.-" evidence="3"/>
<keyword evidence="4" id="KW-1185">Reference proteome</keyword>
<gene>
    <name evidence="3" type="ORF">QNM18_16205</name>
</gene>
<protein>
    <submittedName>
        <fullName evidence="3">GH92 family glycosyl hydrolase</fullName>
        <ecNumber evidence="3">3.2.1.-</ecNumber>
    </submittedName>
</protein>
<evidence type="ECO:0000313" key="3">
    <source>
        <dbReference type="EMBL" id="MDK2596592.1"/>
    </source>
</evidence>
<dbReference type="Gene3D" id="3.30.2080.10">
    <property type="entry name" value="GH92 mannosidase domain"/>
    <property type="match status" value="1"/>
</dbReference>
<dbReference type="Gene3D" id="1.20.1050.60">
    <property type="entry name" value="alpha-1,2-mannosidase"/>
    <property type="match status" value="1"/>
</dbReference>
<dbReference type="InterPro" id="IPR050883">
    <property type="entry name" value="PNGase"/>
</dbReference>
<keyword evidence="3" id="KW-0326">Glycosidase</keyword>
<dbReference type="PANTHER" id="PTHR12143:SF39">
    <property type="entry name" value="SECRETED PROTEIN"/>
    <property type="match status" value="1"/>
</dbReference>
<reference evidence="3 4" key="1">
    <citation type="submission" date="2023-05" db="EMBL/GenBank/DDBJ databases">
        <title>Pseudoalteromonas ardens sp. nov., Pseudoalteromonas obscura sp. nov., and Pseudoalteromonas umbrosa sp. nov., isolated from the coral Montipora capitata.</title>
        <authorList>
            <person name="Thomas E.M."/>
            <person name="Smith E.M."/>
            <person name="Papke E."/>
            <person name="Shlafstein M.D."/>
            <person name="Oline D.K."/>
            <person name="Videau P."/>
            <person name="Saw J.H."/>
            <person name="Strangman W.K."/>
            <person name="Ushijima B."/>
        </authorList>
    </citation>
    <scope>NUCLEOTIDE SEQUENCE [LARGE SCALE GENOMIC DNA]</scope>
    <source>
        <strain evidence="3 4">P94</strain>
    </source>
</reference>
<evidence type="ECO:0000259" key="1">
    <source>
        <dbReference type="Pfam" id="PF07971"/>
    </source>
</evidence>
<evidence type="ECO:0000313" key="4">
    <source>
        <dbReference type="Proteomes" id="UP001231915"/>
    </source>
</evidence>
<name>A0ABT7ENG5_9GAMM</name>
<dbReference type="SUPFAM" id="SSF48208">
    <property type="entry name" value="Six-hairpin glycosidases"/>
    <property type="match status" value="1"/>
</dbReference>
<dbReference type="PANTHER" id="PTHR12143">
    <property type="entry name" value="PEPTIDE N-GLYCANASE PNGASE -RELATED"/>
    <property type="match status" value="1"/>
</dbReference>
<feature type="domain" description="Glycosyl hydrolase family 92" evidence="1">
    <location>
        <begin position="290"/>
        <end position="753"/>
    </location>
</feature>
<comment type="caution">
    <text evidence="3">The sequence shown here is derived from an EMBL/GenBank/DDBJ whole genome shotgun (WGS) entry which is preliminary data.</text>
</comment>
<dbReference type="EMBL" id="JASJUT010000007">
    <property type="protein sequence ID" value="MDK2596592.1"/>
    <property type="molecule type" value="Genomic_DNA"/>
</dbReference>
<dbReference type="InterPro" id="IPR041371">
    <property type="entry name" value="GH92_N"/>
</dbReference>
<evidence type="ECO:0000259" key="2">
    <source>
        <dbReference type="Pfam" id="PF17678"/>
    </source>
</evidence>
<dbReference type="Proteomes" id="UP001231915">
    <property type="component" value="Unassembled WGS sequence"/>
</dbReference>
<feature type="domain" description="Glycosyl hydrolase family 92 N-terminal" evidence="2">
    <location>
        <begin position="20"/>
        <end position="284"/>
    </location>
</feature>
<dbReference type="RefSeq" id="WP_284137920.1">
    <property type="nucleotide sequence ID" value="NZ_JASJUT010000007.1"/>
</dbReference>
<keyword evidence="3" id="KW-0378">Hydrolase</keyword>
<dbReference type="NCBIfam" id="TIGR01180">
    <property type="entry name" value="aman2_put"/>
    <property type="match status" value="1"/>
</dbReference>
<proteinExistence type="predicted"/>
<organism evidence="3 4">
    <name type="scientific">Pseudoalteromonas obscura</name>
    <dbReference type="NCBI Taxonomy" id="3048491"/>
    <lineage>
        <taxon>Bacteria</taxon>
        <taxon>Pseudomonadati</taxon>
        <taxon>Pseudomonadota</taxon>
        <taxon>Gammaproteobacteria</taxon>
        <taxon>Alteromonadales</taxon>
        <taxon>Pseudoalteromonadaceae</taxon>
        <taxon>Pseudoalteromonas</taxon>
    </lineage>
</organism>
<sequence>MLSLTTVSSVSVASGSNTQWVDTFIGTGGDGHTFPGAVVPFGMVQLSPDTDNPMRGVSPQPEIYKRCAGYHYDDHTIVGFSHTHFSGTGHSDLGDLLVMPITGDVKLDAGTAEKPDTGYRSRFSHDKEWSEPGYYGVELQDYNVTAELTATARVGMHKYTFNSHDSGHVLFDLTSSIYNFENKVIWSDIRKVDDRTLVAYRATNGWARNRQMYFAIQFSQPIEDYQFINQDNMRYRCMNCLNTKQKHSTIENKAVKMTAGKAVKFVASFDGLKDKPLYVKVGLSAVSRSNALENLNAEIPHWDFEKVRADSKQLWANYLDKVDVEGTVSEKRQFYTALYHALQAPSIYQDVNGQYRGVDGEIHEGKGFEHYTLFSLWDTYRALHPLLTYIDPDRVSGMIQSMLVHYQQSYEKMLPIWSFHAHETWTMIGYHAVSVIADAYLKGIRDYDIDLAVEAITNTANNKVYDAIPEYKKYGYVPMDVLPESVSITLEYAYDDYAIARMFEAMGKTELAKDYYARAMSYRNVFDPQTKFMRGRDTKGNWNPDFNAYEAKYMGAFTEGNSMQYSFYVPHDVAGLIDLMGGDDAFEQRLDDLFDTHLSADMIKEHEDIAGLIGNYAHGNEPSHHIAYLYNYAGKPWRTQERIRQIMDTLSSDKPDGLAGNDDVGQMSAWYIFSAMGFYPVAPGDLAYAIGAPQTPKVTLKLANGKTFTTTAKGLSKTHKYIQSVSLNGKPLTRNYLTHDDIMAGGELKYVMSDKPNKAWGSDITARPPSMSEYH</sequence>
<dbReference type="GO" id="GO:0016798">
    <property type="term" value="F:hydrolase activity, acting on glycosyl bonds"/>
    <property type="evidence" value="ECO:0007669"/>
    <property type="project" value="UniProtKB-KW"/>
</dbReference>
<dbReference type="Gene3D" id="1.20.1610.10">
    <property type="entry name" value="alpha-1,2-mannosidases domains"/>
    <property type="match status" value="1"/>
</dbReference>
<dbReference type="Pfam" id="PF07971">
    <property type="entry name" value="Glyco_hydro_92"/>
    <property type="match status" value="1"/>
</dbReference>